<dbReference type="RefSeq" id="WP_234652185.1">
    <property type="nucleotide sequence ID" value="NZ_CP094997.1"/>
</dbReference>
<organism evidence="1 2">
    <name type="scientific">Dyadobacter chenwenxiniae</name>
    <dbReference type="NCBI Taxonomy" id="2906456"/>
    <lineage>
        <taxon>Bacteria</taxon>
        <taxon>Pseudomonadati</taxon>
        <taxon>Bacteroidota</taxon>
        <taxon>Cytophagia</taxon>
        <taxon>Cytophagales</taxon>
        <taxon>Spirosomataceae</taxon>
        <taxon>Dyadobacter</taxon>
    </lineage>
</organism>
<comment type="caution">
    <text evidence="1">The sequence shown here is derived from an EMBL/GenBank/DDBJ whole genome shotgun (WGS) entry which is preliminary data.</text>
</comment>
<proteinExistence type="predicted"/>
<name>A0A9X1PH65_9BACT</name>
<evidence type="ECO:0000313" key="1">
    <source>
        <dbReference type="EMBL" id="MCF0059914.1"/>
    </source>
</evidence>
<dbReference type="AlphaFoldDB" id="A0A9X1PH65"/>
<gene>
    <name evidence="1" type="ORF">LXM26_00305</name>
</gene>
<keyword evidence="2" id="KW-1185">Reference proteome</keyword>
<reference evidence="1" key="1">
    <citation type="submission" date="2021-12" db="EMBL/GenBank/DDBJ databases">
        <title>Novel species in genus Dyadobacter.</title>
        <authorList>
            <person name="Ma C."/>
        </authorList>
    </citation>
    <scope>NUCLEOTIDE SEQUENCE</scope>
    <source>
        <strain evidence="1">LJ419</strain>
    </source>
</reference>
<protein>
    <submittedName>
        <fullName evidence="1">Uncharacterized protein</fullName>
    </submittedName>
</protein>
<evidence type="ECO:0000313" key="2">
    <source>
        <dbReference type="Proteomes" id="UP001139000"/>
    </source>
</evidence>
<sequence length="54" mass="6228">MKETRIIPLNTIALKFKRPGEEIPECAYLLTAKKASVADIQWAKNKIFIRLVKQ</sequence>
<dbReference type="EMBL" id="JAJTTC010000001">
    <property type="protein sequence ID" value="MCF0059914.1"/>
    <property type="molecule type" value="Genomic_DNA"/>
</dbReference>
<dbReference type="Proteomes" id="UP001139000">
    <property type="component" value="Unassembled WGS sequence"/>
</dbReference>
<accession>A0A9X1PH65</accession>